<feature type="region of interest" description="Disordered" evidence="1">
    <location>
        <begin position="13"/>
        <end position="56"/>
    </location>
</feature>
<comment type="caution">
    <text evidence="2">The sequence shown here is derived from an EMBL/GenBank/DDBJ whole genome shotgun (WGS) entry which is preliminary data.</text>
</comment>
<feature type="compositionally biased region" description="Pro residues" evidence="1">
    <location>
        <begin position="29"/>
        <end position="38"/>
    </location>
</feature>
<evidence type="ECO:0000256" key="1">
    <source>
        <dbReference type="SAM" id="MobiDB-lite"/>
    </source>
</evidence>
<dbReference type="EMBL" id="JWIN03000037">
    <property type="protein sequence ID" value="KAB1253164.1"/>
    <property type="molecule type" value="Genomic_DNA"/>
</dbReference>
<dbReference type="AlphaFoldDB" id="A0A5N4C3B6"/>
<dbReference type="GO" id="GO:0004725">
    <property type="term" value="F:protein tyrosine phosphatase activity"/>
    <property type="evidence" value="ECO:0007669"/>
    <property type="project" value="TreeGrafter"/>
</dbReference>
<gene>
    <name evidence="2" type="ORF">Cadr_000003441</name>
</gene>
<organism evidence="2 3">
    <name type="scientific">Camelus dromedarius</name>
    <name type="common">Dromedary</name>
    <name type="synonym">Arabian camel</name>
    <dbReference type="NCBI Taxonomy" id="9838"/>
    <lineage>
        <taxon>Eukaryota</taxon>
        <taxon>Metazoa</taxon>
        <taxon>Chordata</taxon>
        <taxon>Craniata</taxon>
        <taxon>Vertebrata</taxon>
        <taxon>Euteleostomi</taxon>
        <taxon>Mammalia</taxon>
        <taxon>Eutheria</taxon>
        <taxon>Laurasiatheria</taxon>
        <taxon>Artiodactyla</taxon>
        <taxon>Tylopoda</taxon>
        <taxon>Camelidae</taxon>
        <taxon>Camelus</taxon>
    </lineage>
</organism>
<protein>
    <submittedName>
        <fullName evidence="2">Dual specificity phosphatase 21</fullName>
    </submittedName>
</protein>
<dbReference type="PANTHER" id="PTHR46495">
    <property type="entry name" value="DUAL SPECIFICITY PROTEIN PHOSPHATASE 21"/>
    <property type="match status" value="1"/>
</dbReference>
<name>A0A5N4C3B6_CAMDR</name>
<dbReference type="GO" id="GO:0005737">
    <property type="term" value="C:cytoplasm"/>
    <property type="evidence" value="ECO:0007669"/>
    <property type="project" value="TreeGrafter"/>
</dbReference>
<keyword evidence="3" id="KW-1185">Reference proteome</keyword>
<proteinExistence type="predicted"/>
<evidence type="ECO:0000313" key="3">
    <source>
        <dbReference type="Proteomes" id="UP000299084"/>
    </source>
</evidence>
<dbReference type="Proteomes" id="UP000299084">
    <property type="component" value="Unassembled WGS sequence"/>
</dbReference>
<evidence type="ECO:0000313" key="2">
    <source>
        <dbReference type="EMBL" id="KAB1253164.1"/>
    </source>
</evidence>
<dbReference type="PANTHER" id="PTHR46495:SF1">
    <property type="entry name" value="DUAL SPECIFICITY PHOSPHATASE 21"/>
    <property type="match status" value="1"/>
</dbReference>
<accession>A0A5N4C3B6</accession>
<sequence length="114" mass="12379">MELQLLLNLTPGQHCHQAASRDKHRVPPPDDNTPPCSPLAPAAGHALSSMTSPNNSSLTSAVVWQANNKLMLSTNPSPPCINVSVEVPTTFFEDIQYVHVPVEDAPSSQLYDFF</sequence>
<reference evidence="2 3" key="1">
    <citation type="journal article" date="2019" name="Mol. Ecol. Resour.">
        <title>Improving Illumina assemblies with Hi-C and long reads: an example with the North African dromedary.</title>
        <authorList>
            <person name="Elbers J.P."/>
            <person name="Rogers M.F."/>
            <person name="Perelman P.L."/>
            <person name="Proskuryakova A.A."/>
            <person name="Serdyukova N.A."/>
            <person name="Johnson W.E."/>
            <person name="Horin P."/>
            <person name="Corander J."/>
            <person name="Murphy D."/>
            <person name="Burger P.A."/>
        </authorList>
    </citation>
    <scope>NUCLEOTIDE SEQUENCE [LARGE SCALE GENOMIC DNA]</scope>
    <source>
        <strain evidence="2">Drom800</strain>
        <tissue evidence="2">Blood</tissue>
    </source>
</reference>
<feature type="compositionally biased region" description="Basic and acidic residues" evidence="1">
    <location>
        <begin position="19"/>
        <end position="28"/>
    </location>
</feature>